<dbReference type="HOGENOM" id="CLU_1538759_0_0_6"/>
<protein>
    <submittedName>
        <fullName evidence="1">Uncharacterized protein</fullName>
    </submittedName>
</protein>
<dbReference type="KEGG" id="pmot:X970_25500"/>
<sequence>MLSGPRQQAKRNEFEIALVDDIDLSVAYYDKVTLLDDPRVSRRHFARNLVWRSASRRHSLALRDISLHVLFGYIVNDYDILVAADTMTNGGNFNWHRQASRAIEIGLHVYVYDPATQAFRPIPTQHVLNDVQDQAWSGANQDALRAVISISPLVSRLQEEKLGVTIFSRCCSPP</sequence>
<evidence type="ECO:0000313" key="2">
    <source>
        <dbReference type="Proteomes" id="UP000018660"/>
    </source>
</evidence>
<evidence type="ECO:0000313" key="1">
    <source>
        <dbReference type="EMBL" id="AHC91194.1"/>
    </source>
</evidence>
<proteinExistence type="predicted"/>
<dbReference type="Proteomes" id="UP000018660">
    <property type="component" value="Chromosome"/>
</dbReference>
<accession>V9V6Q9</accession>
<dbReference type="EMBL" id="CP006979">
    <property type="protein sequence ID" value="AHC91194.1"/>
    <property type="molecule type" value="Genomic_DNA"/>
</dbReference>
<gene>
    <name evidence="1" type="ORF">X970_25500</name>
</gene>
<dbReference type="AlphaFoldDB" id="V9V6Q9"/>
<organism evidence="1 2">
    <name type="scientific">Pseudomonas monteilii SB3101</name>
    <dbReference type="NCBI Taxonomy" id="1435058"/>
    <lineage>
        <taxon>Bacteria</taxon>
        <taxon>Pseudomonadati</taxon>
        <taxon>Pseudomonadota</taxon>
        <taxon>Gammaproteobacteria</taxon>
        <taxon>Pseudomonadales</taxon>
        <taxon>Pseudomonadaceae</taxon>
        <taxon>Pseudomonas</taxon>
    </lineage>
</organism>
<reference evidence="1 2" key="1">
    <citation type="submission" date="2013-12" db="EMBL/GenBank/DDBJ databases">
        <title>Complete Genomes of Pseudomonas monteilii SB3078 and SB3101, two Benzene, Toluene and Ethylbenzene Degrading Bacteria used for Bioaugmentation.</title>
        <authorList>
            <person name="Dueholm M.S."/>
            <person name="Albertsen M."/>
            <person name="D'Imperio S."/>
            <person name="Tale V.P."/>
            <person name="Lewis D."/>
            <person name="Nilsen P.H."/>
            <person name="Nielsen J.L."/>
        </authorList>
    </citation>
    <scope>NUCLEOTIDE SEQUENCE [LARGE SCALE GENOMIC DNA]</scope>
    <source>
        <strain evidence="1 2">SB3101</strain>
    </source>
</reference>
<name>V9V6Q9_9PSED</name>